<evidence type="ECO:0000256" key="1">
    <source>
        <dbReference type="SAM" id="Phobius"/>
    </source>
</evidence>
<organism evidence="2 3">
    <name type="scientific">Natrialba aegyptia DSM 13077</name>
    <dbReference type="NCBI Taxonomy" id="1227491"/>
    <lineage>
        <taxon>Archaea</taxon>
        <taxon>Methanobacteriati</taxon>
        <taxon>Methanobacteriota</taxon>
        <taxon>Stenosarchaea group</taxon>
        <taxon>Halobacteria</taxon>
        <taxon>Halobacteriales</taxon>
        <taxon>Natrialbaceae</taxon>
        <taxon>Natrialba</taxon>
    </lineage>
</organism>
<sequence length="152" mass="17611">MLSSFVTHAAVFVLGSLVGLFLRDIPAIKYRFKLKDQRRVQQREQDWEEKSLKLARKAQRNYEENFGNTLDEKRLQRRSRRIGNRIQDCIDSPVADNGSDELNQLLEDLYEHCMEIGNHTHPTTPAGHEELREAGEQIKTTADEIEEVSEMA</sequence>
<evidence type="ECO:0000313" key="2">
    <source>
        <dbReference type="EMBL" id="ELZ06798.1"/>
    </source>
</evidence>
<name>M0B920_9EURY</name>
<dbReference type="RefSeq" id="WP_006664940.1">
    <property type="nucleotide sequence ID" value="NZ_AOIP01000016.1"/>
</dbReference>
<accession>M0B920</accession>
<dbReference type="Proteomes" id="UP000011591">
    <property type="component" value="Unassembled WGS sequence"/>
</dbReference>
<proteinExistence type="predicted"/>
<keyword evidence="1" id="KW-0812">Transmembrane</keyword>
<protein>
    <submittedName>
        <fullName evidence="2">Uncharacterized protein</fullName>
    </submittedName>
</protein>
<feature type="transmembrane region" description="Helical" evidence="1">
    <location>
        <begin position="6"/>
        <end position="25"/>
    </location>
</feature>
<keyword evidence="1" id="KW-1133">Transmembrane helix</keyword>
<evidence type="ECO:0000313" key="3">
    <source>
        <dbReference type="Proteomes" id="UP000011591"/>
    </source>
</evidence>
<reference evidence="2 3" key="1">
    <citation type="journal article" date="2014" name="PLoS Genet.">
        <title>Phylogenetically driven sequencing of extremely halophilic archaea reveals strategies for static and dynamic osmo-response.</title>
        <authorList>
            <person name="Becker E.A."/>
            <person name="Seitzer P.M."/>
            <person name="Tritt A."/>
            <person name="Larsen D."/>
            <person name="Krusor M."/>
            <person name="Yao A.I."/>
            <person name="Wu D."/>
            <person name="Madern D."/>
            <person name="Eisen J.A."/>
            <person name="Darling A.E."/>
            <person name="Facciotti M.T."/>
        </authorList>
    </citation>
    <scope>NUCLEOTIDE SEQUENCE [LARGE SCALE GENOMIC DNA]</scope>
    <source>
        <strain evidence="2 3">DSM 13077</strain>
    </source>
</reference>
<gene>
    <name evidence="2" type="ORF">C480_07192</name>
</gene>
<comment type="caution">
    <text evidence="2">The sequence shown here is derived from an EMBL/GenBank/DDBJ whole genome shotgun (WGS) entry which is preliminary data.</text>
</comment>
<dbReference type="EMBL" id="AOIP01000016">
    <property type="protein sequence ID" value="ELZ06798.1"/>
    <property type="molecule type" value="Genomic_DNA"/>
</dbReference>
<keyword evidence="3" id="KW-1185">Reference proteome</keyword>
<keyword evidence="1" id="KW-0472">Membrane</keyword>
<dbReference type="AlphaFoldDB" id="M0B920"/>